<name>A0A9C6WPK9_FRAOC</name>
<keyword evidence="2" id="KW-1185">Reference proteome</keyword>
<reference evidence="3" key="1">
    <citation type="submission" date="2025-08" db="UniProtKB">
        <authorList>
            <consortium name="RefSeq"/>
        </authorList>
    </citation>
    <scope>IDENTIFICATION</scope>
    <source>
        <tissue evidence="3">Whole organism</tissue>
    </source>
</reference>
<feature type="compositionally biased region" description="Polar residues" evidence="1">
    <location>
        <begin position="73"/>
        <end position="86"/>
    </location>
</feature>
<sequence>MYAFIMVLDERKFESMRLRVPVESVESGFPVTVGGKGAVVLGTGVTRAEAKLNGTEYYNRLCKWHGEEMTDWEFNTQDLGENSRTSPNRDEEKPGKRKTAASQQEGPLKRPKRSSE</sequence>
<evidence type="ECO:0000313" key="2">
    <source>
        <dbReference type="Proteomes" id="UP000504606"/>
    </source>
</evidence>
<accession>A0A9C6WPK9</accession>
<dbReference type="AlphaFoldDB" id="A0A9C6WPK9"/>
<organism evidence="2 3">
    <name type="scientific">Frankliniella occidentalis</name>
    <name type="common">Western flower thrips</name>
    <name type="synonym">Euthrips occidentalis</name>
    <dbReference type="NCBI Taxonomy" id="133901"/>
    <lineage>
        <taxon>Eukaryota</taxon>
        <taxon>Metazoa</taxon>
        <taxon>Ecdysozoa</taxon>
        <taxon>Arthropoda</taxon>
        <taxon>Hexapoda</taxon>
        <taxon>Insecta</taxon>
        <taxon>Pterygota</taxon>
        <taxon>Neoptera</taxon>
        <taxon>Paraneoptera</taxon>
        <taxon>Thysanoptera</taxon>
        <taxon>Terebrantia</taxon>
        <taxon>Thripoidea</taxon>
        <taxon>Thripidae</taxon>
        <taxon>Frankliniella</taxon>
    </lineage>
</organism>
<dbReference type="Proteomes" id="UP000504606">
    <property type="component" value="Unplaced"/>
</dbReference>
<evidence type="ECO:0000256" key="1">
    <source>
        <dbReference type="SAM" id="MobiDB-lite"/>
    </source>
</evidence>
<dbReference type="RefSeq" id="XP_052123677.1">
    <property type="nucleotide sequence ID" value="XM_052267717.1"/>
</dbReference>
<dbReference type="KEGG" id="foc:127749481"/>
<dbReference type="GeneID" id="127749481"/>
<feature type="region of interest" description="Disordered" evidence="1">
    <location>
        <begin position="73"/>
        <end position="116"/>
    </location>
</feature>
<protein>
    <submittedName>
        <fullName evidence="3">Uncharacterized protein LOC127749481</fullName>
    </submittedName>
</protein>
<gene>
    <name evidence="3" type="primary">LOC127749481</name>
</gene>
<proteinExistence type="predicted"/>
<evidence type="ECO:0000313" key="3">
    <source>
        <dbReference type="RefSeq" id="XP_052123677.1"/>
    </source>
</evidence>